<dbReference type="InterPro" id="IPR025638">
    <property type="entry name" value="DUF4336"/>
</dbReference>
<comment type="caution">
    <text evidence="1">The sequence shown here is derived from an EMBL/GenBank/DDBJ whole genome shotgun (WGS) entry which is preliminary data.</text>
</comment>
<proteinExistence type="predicted"/>
<dbReference type="Proteomes" id="UP000186601">
    <property type="component" value="Unassembled WGS sequence"/>
</dbReference>
<evidence type="ECO:0000313" key="1">
    <source>
        <dbReference type="EMBL" id="PSS15395.1"/>
    </source>
</evidence>
<keyword evidence="2" id="KW-1185">Reference proteome</keyword>
<protein>
    <submittedName>
        <fullName evidence="1">Uncharacterized protein</fullName>
    </submittedName>
</protein>
<organism evidence="1 2">
    <name type="scientific">Hermanssonia centrifuga</name>
    <dbReference type="NCBI Taxonomy" id="98765"/>
    <lineage>
        <taxon>Eukaryota</taxon>
        <taxon>Fungi</taxon>
        <taxon>Dikarya</taxon>
        <taxon>Basidiomycota</taxon>
        <taxon>Agaricomycotina</taxon>
        <taxon>Agaricomycetes</taxon>
        <taxon>Polyporales</taxon>
        <taxon>Meruliaceae</taxon>
        <taxon>Hermanssonia</taxon>
    </lineage>
</organism>
<gene>
    <name evidence="1" type="ORF">PHLCEN_2v3271</name>
</gene>
<accession>A0A2R6QUG1</accession>
<reference evidence="1 2" key="1">
    <citation type="submission" date="2018-02" db="EMBL/GenBank/DDBJ databases">
        <title>Genome sequence of the basidiomycete white-rot fungus Phlebia centrifuga.</title>
        <authorList>
            <person name="Granchi Z."/>
            <person name="Peng M."/>
            <person name="de Vries R.P."/>
            <person name="Hilden K."/>
            <person name="Makela M.R."/>
            <person name="Grigoriev I."/>
            <person name="Riley R."/>
        </authorList>
    </citation>
    <scope>NUCLEOTIDE SEQUENCE [LARGE SCALE GENOMIC DNA]</scope>
    <source>
        <strain evidence="1 2">FBCC195</strain>
    </source>
</reference>
<sequence length="196" mass="22056">MGGRSTAIKLSSGGVWVVASTPLNTETKETIDAMGSVEYGTNRPPFLLTGEWKKAYPEAKIIGMEGLPEKKKAERWAFFGCKYLFAVTRLIGLSPCQLIAYGIDPPETTYGFENDTLIVADLIFNLPAKEQYSKSSSSPKLAFFFPNFEPYSKFHQKFVWNEGKDKDTMKRDAQTVSEWDFERIIPCHGVSQFPSE</sequence>
<dbReference type="PANTHER" id="PTHR33835:SF1">
    <property type="entry name" value="METALLO-BETA-LACTAMASE DOMAIN-CONTAINING PROTEIN"/>
    <property type="match status" value="1"/>
</dbReference>
<dbReference type="OrthoDB" id="421671at2759"/>
<dbReference type="AlphaFoldDB" id="A0A2R6QUG1"/>
<evidence type="ECO:0000313" key="2">
    <source>
        <dbReference type="Proteomes" id="UP000186601"/>
    </source>
</evidence>
<dbReference type="EMBL" id="MLYV02000311">
    <property type="protein sequence ID" value="PSS15395.1"/>
    <property type="molecule type" value="Genomic_DNA"/>
</dbReference>
<name>A0A2R6QUG1_9APHY</name>
<dbReference type="PANTHER" id="PTHR33835">
    <property type="entry name" value="YALI0C07656P"/>
    <property type="match status" value="1"/>
</dbReference>